<accession>A0ABV7PLL8</accession>
<reference evidence="2" key="1">
    <citation type="journal article" date="2019" name="Int. J. Syst. Evol. Microbiol.">
        <title>The Global Catalogue of Microorganisms (GCM) 10K type strain sequencing project: providing services to taxonomists for standard genome sequencing and annotation.</title>
        <authorList>
            <consortium name="The Broad Institute Genomics Platform"/>
            <consortium name="The Broad Institute Genome Sequencing Center for Infectious Disease"/>
            <person name="Wu L."/>
            <person name="Ma J."/>
        </authorList>
    </citation>
    <scope>NUCLEOTIDE SEQUENCE [LARGE SCALE GENOMIC DNA]</scope>
    <source>
        <strain evidence="2">CCM 7480</strain>
    </source>
</reference>
<evidence type="ECO:0008006" key="3">
    <source>
        <dbReference type="Google" id="ProtNLM"/>
    </source>
</evidence>
<dbReference type="RefSeq" id="WP_379736672.1">
    <property type="nucleotide sequence ID" value="NZ_JBHRVV010000001.1"/>
</dbReference>
<evidence type="ECO:0000313" key="1">
    <source>
        <dbReference type="EMBL" id="MFC3460059.1"/>
    </source>
</evidence>
<name>A0ABV7PLL8_9BURK</name>
<evidence type="ECO:0000313" key="2">
    <source>
        <dbReference type="Proteomes" id="UP001595665"/>
    </source>
</evidence>
<proteinExistence type="predicted"/>
<gene>
    <name evidence="1" type="ORF">ACFOPH_17650</name>
</gene>
<sequence length="154" mass="17084">MKVFHLDANAVNARQANPDLNRLEDLARSGAVWIDYSRRAYDEASAGCELRAQKAEEHIWMELRGSPEFEEQKRAEIGRIVFPNGVKTTSQENDVEILLTAFMCRAILVTSDGASKTQPRGILGSKADLALIGVRVMTPNEALEEALRDDPEAD</sequence>
<dbReference type="EMBL" id="JBHRVV010000001">
    <property type="protein sequence ID" value="MFC3460059.1"/>
    <property type="molecule type" value="Genomic_DNA"/>
</dbReference>
<keyword evidence="2" id="KW-1185">Reference proteome</keyword>
<comment type="caution">
    <text evidence="1">The sequence shown here is derived from an EMBL/GenBank/DDBJ whole genome shotgun (WGS) entry which is preliminary data.</text>
</comment>
<organism evidence="1 2">
    <name type="scientific">Massilia haematophila</name>
    <dbReference type="NCBI Taxonomy" id="457923"/>
    <lineage>
        <taxon>Bacteria</taxon>
        <taxon>Pseudomonadati</taxon>
        <taxon>Pseudomonadota</taxon>
        <taxon>Betaproteobacteria</taxon>
        <taxon>Burkholderiales</taxon>
        <taxon>Oxalobacteraceae</taxon>
        <taxon>Telluria group</taxon>
        <taxon>Massilia</taxon>
    </lineage>
</organism>
<protein>
    <recommendedName>
        <fullName evidence="3">PIN domain-containing protein</fullName>
    </recommendedName>
</protein>
<dbReference type="Proteomes" id="UP001595665">
    <property type="component" value="Unassembled WGS sequence"/>
</dbReference>